<dbReference type="GO" id="GO:0004803">
    <property type="term" value="F:transposase activity"/>
    <property type="evidence" value="ECO:0007669"/>
    <property type="project" value="InterPro"/>
</dbReference>
<dbReference type="AlphaFoldDB" id="A0A127PEV6"/>
<dbReference type="Pfam" id="PF01527">
    <property type="entry name" value="HTH_Tnp_1"/>
    <property type="match status" value="1"/>
</dbReference>
<protein>
    <submittedName>
        <fullName evidence="1">Transposase family protein</fullName>
    </submittedName>
</protein>
<evidence type="ECO:0000313" key="2">
    <source>
        <dbReference type="Proteomes" id="UP000072421"/>
    </source>
</evidence>
<name>A0A127PEV6_9BURK</name>
<dbReference type="PATRIC" id="fig|158899.10.peg.3503"/>
<dbReference type="InterPro" id="IPR002514">
    <property type="entry name" value="Transposase_8"/>
</dbReference>
<accession>A0A127PEV6</accession>
<proteinExistence type="predicted"/>
<evidence type="ECO:0000313" key="1">
    <source>
        <dbReference type="EMBL" id="AMO96154.1"/>
    </source>
</evidence>
<dbReference type="EMBL" id="CP013232">
    <property type="protein sequence ID" value="AMO96154.1"/>
    <property type="molecule type" value="Genomic_DNA"/>
</dbReference>
<dbReference type="GO" id="GO:0003677">
    <property type="term" value="F:DNA binding"/>
    <property type="evidence" value="ECO:0007669"/>
    <property type="project" value="InterPro"/>
</dbReference>
<organism evidence="1">
    <name type="scientific">Collimonas fungivorans</name>
    <dbReference type="NCBI Taxonomy" id="158899"/>
    <lineage>
        <taxon>Bacteria</taxon>
        <taxon>Pseudomonadati</taxon>
        <taxon>Pseudomonadota</taxon>
        <taxon>Betaproteobacteria</taxon>
        <taxon>Burkholderiales</taxon>
        <taxon>Oxalobacteraceae</taxon>
        <taxon>Collimonas</taxon>
    </lineage>
</organism>
<dbReference type="InterPro" id="IPR009057">
    <property type="entry name" value="Homeodomain-like_sf"/>
</dbReference>
<sequence>MKKRFSEEQIIGFLKEADAGLPVKELCRKHGFSEASYYKWKAKFGGMEVSDAKRLKALEEENSKLKRLLADSLLDNAALKDVVSRKW</sequence>
<reference evidence="1 2" key="1">
    <citation type="submission" date="2015-11" db="EMBL/GenBank/DDBJ databases">
        <title>Exploring the genomic traits of fungus-feeding bacterial genus Collimonas.</title>
        <authorList>
            <person name="Song C."/>
            <person name="Schmidt R."/>
            <person name="de Jager V."/>
            <person name="Krzyzanowska D."/>
            <person name="Jongedijk E."/>
            <person name="Cankar K."/>
            <person name="Beekwilder J."/>
            <person name="van Veen A."/>
            <person name="de Boer W."/>
            <person name="van Veen J.A."/>
            <person name="Garbeva P."/>
        </authorList>
    </citation>
    <scope>NUCLEOTIDE SEQUENCE [LARGE SCALE GENOMIC DNA]</scope>
    <source>
        <strain evidence="1 2">Ter6</strain>
    </source>
</reference>
<dbReference type="Proteomes" id="UP000072421">
    <property type="component" value="Chromosome"/>
</dbReference>
<dbReference type="InterPro" id="IPR052546">
    <property type="entry name" value="Transposase_8_domain"/>
</dbReference>
<dbReference type="PANTHER" id="PTHR33609:SF1">
    <property type="entry name" value="TRANSPOSASE"/>
    <property type="match status" value="1"/>
</dbReference>
<dbReference type="GO" id="GO:0006313">
    <property type="term" value="P:DNA transposition"/>
    <property type="evidence" value="ECO:0007669"/>
    <property type="project" value="InterPro"/>
</dbReference>
<dbReference type="SUPFAM" id="SSF46689">
    <property type="entry name" value="Homeodomain-like"/>
    <property type="match status" value="1"/>
</dbReference>
<gene>
    <name evidence="1" type="ORF">CFter6_3521</name>
</gene>
<dbReference type="PANTHER" id="PTHR33609">
    <property type="entry name" value="LOW CALCIUM RESPONSE LOCUS PROTEIN S"/>
    <property type="match status" value="1"/>
</dbReference>